<protein>
    <submittedName>
        <fullName evidence="1">Uncharacterized protein</fullName>
    </submittedName>
</protein>
<accession>A0A7W8X840</accession>
<gene>
    <name evidence="1" type="ORF">GGD55_003645</name>
</gene>
<dbReference type="AlphaFoldDB" id="A0A7W8X840"/>
<organism evidence="1 2">
    <name type="scientific">Rhizobium giardinii</name>
    <dbReference type="NCBI Taxonomy" id="56731"/>
    <lineage>
        <taxon>Bacteria</taxon>
        <taxon>Pseudomonadati</taxon>
        <taxon>Pseudomonadota</taxon>
        <taxon>Alphaproteobacteria</taxon>
        <taxon>Hyphomicrobiales</taxon>
        <taxon>Rhizobiaceae</taxon>
        <taxon>Rhizobium/Agrobacterium group</taxon>
        <taxon>Rhizobium</taxon>
    </lineage>
</organism>
<evidence type="ECO:0000313" key="1">
    <source>
        <dbReference type="EMBL" id="MBB5536930.1"/>
    </source>
</evidence>
<name>A0A7W8X840_9HYPH</name>
<comment type="caution">
    <text evidence="1">The sequence shown here is derived from an EMBL/GenBank/DDBJ whole genome shotgun (WGS) entry which is preliminary data.</text>
</comment>
<dbReference type="EMBL" id="JACHBK010000008">
    <property type="protein sequence ID" value="MBB5536930.1"/>
    <property type="molecule type" value="Genomic_DNA"/>
</dbReference>
<evidence type="ECO:0000313" key="2">
    <source>
        <dbReference type="Proteomes" id="UP000585507"/>
    </source>
</evidence>
<sequence>MLAITAAQVRAAALSRVNDSNLNSVISRSTAMPTISA</sequence>
<keyword evidence="2" id="KW-1185">Reference proteome</keyword>
<proteinExistence type="predicted"/>
<dbReference type="Proteomes" id="UP000585507">
    <property type="component" value="Unassembled WGS sequence"/>
</dbReference>
<reference evidence="1 2" key="1">
    <citation type="submission" date="2020-08" db="EMBL/GenBank/DDBJ databases">
        <title>Genomic Encyclopedia of Type Strains, Phase IV (KMG-V): Genome sequencing to study the core and pangenomes of soil and plant-associated prokaryotes.</title>
        <authorList>
            <person name="Whitman W."/>
        </authorList>
    </citation>
    <scope>NUCLEOTIDE SEQUENCE [LARGE SCALE GENOMIC DNA]</scope>
    <source>
        <strain evidence="1 2">SEMIA 4084</strain>
    </source>
</reference>